<keyword evidence="4" id="KW-1185">Reference proteome</keyword>
<comment type="caution">
    <text evidence="3">The sequence shown here is derived from an EMBL/GenBank/DDBJ whole genome shotgun (WGS) entry which is preliminary data.</text>
</comment>
<accession>A0A0D8ZQQ1</accession>
<dbReference type="STRING" id="1618023.UH38_16010"/>
<dbReference type="EMBL" id="JYON01000018">
    <property type="protein sequence ID" value="KJH70804.1"/>
    <property type="molecule type" value="Genomic_DNA"/>
</dbReference>
<evidence type="ECO:0000313" key="3">
    <source>
        <dbReference type="EMBL" id="KJH70804.1"/>
    </source>
</evidence>
<reference evidence="3 4" key="1">
    <citation type="submission" date="2015-02" db="EMBL/GenBank/DDBJ databases">
        <title>Draft genome of a novel marine cyanobacterium (Chroococcales) isolated from South Atlantic Ocean.</title>
        <authorList>
            <person name="Rigonato J."/>
            <person name="Alvarenga D.O."/>
            <person name="Branco L.H."/>
            <person name="Varani A.M."/>
            <person name="Brandini F.P."/>
            <person name="Fiore M.F."/>
        </authorList>
    </citation>
    <scope>NUCLEOTIDE SEQUENCE [LARGE SCALE GENOMIC DNA]</scope>
    <source>
        <strain evidence="3 4">CENA595</strain>
    </source>
</reference>
<dbReference type="Gene3D" id="1.50.10.140">
    <property type="match status" value="1"/>
</dbReference>
<evidence type="ECO:0000259" key="2">
    <source>
        <dbReference type="Pfam" id="PF11329"/>
    </source>
</evidence>
<dbReference type="RefSeq" id="WP_052672424.1">
    <property type="nucleotide sequence ID" value="NZ_CAWMDP010000005.1"/>
</dbReference>
<feature type="domain" description="DUF3131" evidence="2">
    <location>
        <begin position="103"/>
        <end position="467"/>
    </location>
</feature>
<dbReference type="InterPro" id="IPR021478">
    <property type="entry name" value="DUF3131"/>
</dbReference>
<keyword evidence="1" id="KW-1133">Transmembrane helix</keyword>
<keyword evidence="1" id="KW-0812">Transmembrane</keyword>
<evidence type="ECO:0000313" key="4">
    <source>
        <dbReference type="Proteomes" id="UP000032452"/>
    </source>
</evidence>
<protein>
    <recommendedName>
        <fullName evidence="2">DUF3131 domain-containing protein</fullName>
    </recommendedName>
</protein>
<keyword evidence="1" id="KW-0472">Membrane</keyword>
<evidence type="ECO:0000256" key="1">
    <source>
        <dbReference type="SAM" id="Phobius"/>
    </source>
</evidence>
<gene>
    <name evidence="3" type="ORF">UH38_16010</name>
</gene>
<sequence>MNFDFEPPPTKLSWLASLGGVVTAVIAIAGLNFWSQQLTKSANQQQLATTSAKTVPQAESIASLDAASVVLPGQPISPDELTANKIAYVAPNVGSLTSAEKELAASAWSYFERNWNDETGLVNSADKFSSVTMWDQAAGIAALVSAKELNLVSQAEFESKMTKMLKTLASMPLYKGELPNKVYNAKTLVPVNYGQLDKRAEIGWSAIDLGRMAIWLKIVGAKYPQFQGQTAAVWKHWQVKRLTSGGQMYGTAVVNGKEQYNQEGRLGYEDYAAYGLKLWGLDVRKALGDRSNTAFVNLYGQGVPYDRRDYKTSGANNYVLSEPYILDGIETGFQSLPKAYADRVLAAQEARYQATKQLTAVTEDNLDRAPYFVYSSLFVNGEPWATISDTRTKHNDLRFLSAKAAIGWHVLYHTDYTRSLVDFVQANLKSESGWYNGYYETLKQPNRSLTANNNGVILESLLYKQVGKPLIVWAGVSE</sequence>
<dbReference type="Pfam" id="PF11329">
    <property type="entry name" value="DUF3131"/>
    <property type="match status" value="1"/>
</dbReference>
<feature type="transmembrane region" description="Helical" evidence="1">
    <location>
        <begin position="12"/>
        <end position="34"/>
    </location>
</feature>
<proteinExistence type="predicted"/>
<dbReference type="Proteomes" id="UP000032452">
    <property type="component" value="Unassembled WGS sequence"/>
</dbReference>
<organism evidence="3 4">
    <name type="scientific">Aliterella atlantica CENA595</name>
    <dbReference type="NCBI Taxonomy" id="1618023"/>
    <lineage>
        <taxon>Bacteria</taxon>
        <taxon>Bacillati</taxon>
        <taxon>Cyanobacteriota</taxon>
        <taxon>Cyanophyceae</taxon>
        <taxon>Chroococcidiopsidales</taxon>
        <taxon>Aliterellaceae</taxon>
        <taxon>Aliterella</taxon>
    </lineage>
</organism>
<dbReference type="OrthoDB" id="9147113at2"/>
<dbReference type="AlphaFoldDB" id="A0A0D8ZQQ1"/>
<name>A0A0D8ZQQ1_9CYAN</name>
<dbReference type="PATRIC" id="fig|1618023.3.peg.237"/>